<keyword evidence="1" id="KW-0540">Nuclease</keyword>
<name>A0A0D8I8L4_9CLOT</name>
<accession>A0A0D8I8L4</accession>
<keyword evidence="1" id="KW-0255">Endonuclease</keyword>
<dbReference type="PATRIC" id="fig|84022.5.peg.682"/>
<dbReference type="InterPro" id="IPR029127">
    <property type="entry name" value="MvaI_BcnI"/>
</dbReference>
<dbReference type="OrthoDB" id="1684155at2"/>
<dbReference type="Gene3D" id="3.30.70.3570">
    <property type="entry name" value="MvaI/BcnI restriction endonuclease, recognition domain"/>
    <property type="match status" value="1"/>
</dbReference>
<protein>
    <submittedName>
        <fullName evidence="1">MvaI/BcnI restriction endonuclease family</fullName>
    </submittedName>
</protein>
<organism evidence="1 2">
    <name type="scientific">Clostridium aceticum</name>
    <dbReference type="NCBI Taxonomy" id="84022"/>
    <lineage>
        <taxon>Bacteria</taxon>
        <taxon>Bacillati</taxon>
        <taxon>Bacillota</taxon>
        <taxon>Clostridia</taxon>
        <taxon>Eubacteriales</taxon>
        <taxon>Clostridiaceae</taxon>
        <taxon>Clostridium</taxon>
    </lineage>
</organism>
<reference evidence="1 2" key="1">
    <citation type="submission" date="2014-10" db="EMBL/GenBank/DDBJ databases">
        <title>Genome sequence of Clostridium aceticum DSM 1496.</title>
        <authorList>
            <person name="Poehlein A."/>
            <person name="Schiel-Bengelsdorf B."/>
            <person name="Gottschalk G."/>
            <person name="Duerre P."/>
            <person name="Daniel R."/>
        </authorList>
    </citation>
    <scope>NUCLEOTIDE SEQUENCE [LARGE SCALE GENOMIC DNA]</scope>
    <source>
        <strain evidence="1 2">DSM 1496</strain>
    </source>
</reference>
<gene>
    <name evidence="1" type="ORF">CACET_c27460</name>
</gene>
<dbReference type="InterPro" id="IPR043004">
    <property type="entry name" value="MvaI_BcnI_cat"/>
</dbReference>
<dbReference type="REBASE" id="113485">
    <property type="entry name" value="Cac1496ORF27470P"/>
</dbReference>
<proteinExistence type="predicted"/>
<evidence type="ECO:0000313" key="2">
    <source>
        <dbReference type="Proteomes" id="UP000035704"/>
    </source>
</evidence>
<dbReference type="GO" id="GO:0004519">
    <property type="term" value="F:endonuclease activity"/>
    <property type="evidence" value="ECO:0007669"/>
    <property type="project" value="UniProtKB-KW"/>
</dbReference>
<dbReference type="Proteomes" id="UP000035704">
    <property type="component" value="Chromosome"/>
</dbReference>
<sequence length="238" mass="27258">MYTLERLKIRLREINQMGYVRTHRSGPTGIGKTLEDLLGIAENNIAGADLDHLGELKSCRNGQISMVTLFTKSPSPPRVNTALLESYGYVDPTRGGRKILHTTLNGVNYNTVNGTPYGFKVEVRGSRLYLLSNFPTQVNAYWEREDLRYAFESKLPRLIFVKANSRGAGRNEEFHFVEAYHLEGFSFEQFEDLLEQGIIKIDIRIGQYPDGRTHDHGTAFRIMNDRIDDLFENKIRLL</sequence>
<dbReference type="AlphaFoldDB" id="A0A0D8I8L4"/>
<dbReference type="KEGG" id="cace:CACET_c27460"/>
<dbReference type="RefSeq" id="WP_044825221.1">
    <property type="nucleotide sequence ID" value="NZ_CP009687.1"/>
</dbReference>
<dbReference type="InterPro" id="IPR043005">
    <property type="entry name" value="MvaI_BcnI_rec"/>
</dbReference>
<dbReference type="CDD" id="cd22310">
    <property type="entry name" value="BcnI-like"/>
    <property type="match status" value="1"/>
</dbReference>
<keyword evidence="1" id="KW-0378">Hydrolase</keyword>
<keyword evidence="2" id="KW-1185">Reference proteome</keyword>
<evidence type="ECO:0000313" key="1">
    <source>
        <dbReference type="EMBL" id="AKL96191.1"/>
    </source>
</evidence>
<dbReference type="EMBL" id="CP009687">
    <property type="protein sequence ID" value="AKL96191.1"/>
    <property type="molecule type" value="Genomic_DNA"/>
</dbReference>
<dbReference type="Pfam" id="PF15515">
    <property type="entry name" value="MvaI_BcnI"/>
    <property type="match status" value="1"/>
</dbReference>
<dbReference type="Gene3D" id="3.40.210.20">
    <property type="entry name" value="MvaI/BcnI restriction endonuclease, catalytic domain"/>
    <property type="match status" value="1"/>
</dbReference>